<keyword evidence="3 5" id="KW-1133">Transmembrane helix</keyword>
<protein>
    <submittedName>
        <fullName evidence="6">Membrane-associated proteins in eicosanoid and glutathione metabolism</fullName>
    </submittedName>
</protein>
<feature type="transmembrane region" description="Helical" evidence="5">
    <location>
        <begin position="89"/>
        <end position="108"/>
    </location>
</feature>
<keyword evidence="2 5" id="KW-0812">Transmembrane</keyword>
<dbReference type="OrthoDB" id="410651at2759"/>
<name>A0A3N4KPQ7_9PEZI</name>
<accession>A0A3N4KPQ7</accession>
<organism evidence="6 7">
    <name type="scientific">Morchella conica CCBAS932</name>
    <dbReference type="NCBI Taxonomy" id="1392247"/>
    <lineage>
        <taxon>Eukaryota</taxon>
        <taxon>Fungi</taxon>
        <taxon>Dikarya</taxon>
        <taxon>Ascomycota</taxon>
        <taxon>Pezizomycotina</taxon>
        <taxon>Pezizomycetes</taxon>
        <taxon>Pezizales</taxon>
        <taxon>Morchellaceae</taxon>
        <taxon>Morchella</taxon>
    </lineage>
</organism>
<feature type="transmembrane region" description="Helical" evidence="5">
    <location>
        <begin position="128"/>
        <end position="146"/>
    </location>
</feature>
<evidence type="ECO:0000256" key="1">
    <source>
        <dbReference type="ARBA" id="ARBA00004141"/>
    </source>
</evidence>
<gene>
    <name evidence="6" type="ORF">P167DRAFT_535907</name>
</gene>
<dbReference type="Gene3D" id="1.20.120.550">
    <property type="entry name" value="Membrane associated eicosanoid/glutathione metabolism-like domain"/>
    <property type="match status" value="1"/>
</dbReference>
<evidence type="ECO:0000256" key="3">
    <source>
        <dbReference type="ARBA" id="ARBA00022989"/>
    </source>
</evidence>
<dbReference type="STRING" id="1392247.A0A3N4KPQ7"/>
<dbReference type="AlphaFoldDB" id="A0A3N4KPQ7"/>
<dbReference type="GO" id="GO:0004364">
    <property type="term" value="F:glutathione transferase activity"/>
    <property type="evidence" value="ECO:0007669"/>
    <property type="project" value="TreeGrafter"/>
</dbReference>
<sequence>MATVFAITPEHGYALAAMAFTGLLGQWHAIVVGTARKAAGVPYPNAYVTHEDAEKDIKKYQFNCAQRSHANYMENLAVVFPLMVASAPLYPMATAVLGGIWSVGRIFYTLGYKSSKQGDGGKGRYQGVFYNIGQLGLLITAGMSVYKMCCPQ</sequence>
<dbReference type="PANTHER" id="PTHR10250:SF26">
    <property type="entry name" value="GLUTATHIONE S-TRANSFERASE 3, MITOCHONDRIAL"/>
    <property type="match status" value="1"/>
</dbReference>
<evidence type="ECO:0000256" key="5">
    <source>
        <dbReference type="SAM" id="Phobius"/>
    </source>
</evidence>
<dbReference type="Pfam" id="PF01124">
    <property type="entry name" value="MAPEG"/>
    <property type="match status" value="1"/>
</dbReference>
<dbReference type="PANTHER" id="PTHR10250">
    <property type="entry name" value="MICROSOMAL GLUTATHIONE S-TRANSFERASE"/>
    <property type="match status" value="1"/>
</dbReference>
<dbReference type="GO" id="GO:0004602">
    <property type="term" value="F:glutathione peroxidase activity"/>
    <property type="evidence" value="ECO:0007669"/>
    <property type="project" value="TreeGrafter"/>
</dbReference>
<dbReference type="GO" id="GO:0005635">
    <property type="term" value="C:nuclear envelope"/>
    <property type="evidence" value="ECO:0007669"/>
    <property type="project" value="TreeGrafter"/>
</dbReference>
<evidence type="ECO:0000256" key="2">
    <source>
        <dbReference type="ARBA" id="ARBA00022692"/>
    </source>
</evidence>
<dbReference type="InParanoid" id="A0A3N4KPQ7"/>
<evidence type="ECO:0000313" key="6">
    <source>
        <dbReference type="EMBL" id="RPB12584.1"/>
    </source>
</evidence>
<dbReference type="Proteomes" id="UP000277580">
    <property type="component" value="Unassembled WGS sequence"/>
</dbReference>
<dbReference type="GO" id="GO:0016020">
    <property type="term" value="C:membrane"/>
    <property type="evidence" value="ECO:0007669"/>
    <property type="project" value="UniProtKB-SubCell"/>
</dbReference>
<comment type="subcellular location">
    <subcellularLocation>
        <location evidence="1">Membrane</location>
        <topology evidence="1">Multi-pass membrane protein</topology>
    </subcellularLocation>
</comment>
<keyword evidence="4 5" id="KW-0472">Membrane</keyword>
<dbReference type="InterPro" id="IPR023352">
    <property type="entry name" value="MAPEG-like_dom_sf"/>
</dbReference>
<dbReference type="InterPro" id="IPR001129">
    <property type="entry name" value="Membr-assoc_MAPEG"/>
</dbReference>
<dbReference type="InterPro" id="IPR050997">
    <property type="entry name" value="MAPEG"/>
</dbReference>
<reference evidence="6 7" key="1">
    <citation type="journal article" date="2018" name="Nat. Ecol. Evol.">
        <title>Pezizomycetes genomes reveal the molecular basis of ectomycorrhizal truffle lifestyle.</title>
        <authorList>
            <person name="Murat C."/>
            <person name="Payen T."/>
            <person name="Noel B."/>
            <person name="Kuo A."/>
            <person name="Morin E."/>
            <person name="Chen J."/>
            <person name="Kohler A."/>
            <person name="Krizsan K."/>
            <person name="Balestrini R."/>
            <person name="Da Silva C."/>
            <person name="Montanini B."/>
            <person name="Hainaut M."/>
            <person name="Levati E."/>
            <person name="Barry K.W."/>
            <person name="Belfiori B."/>
            <person name="Cichocki N."/>
            <person name="Clum A."/>
            <person name="Dockter R.B."/>
            <person name="Fauchery L."/>
            <person name="Guy J."/>
            <person name="Iotti M."/>
            <person name="Le Tacon F."/>
            <person name="Lindquist E.A."/>
            <person name="Lipzen A."/>
            <person name="Malagnac F."/>
            <person name="Mello A."/>
            <person name="Molinier V."/>
            <person name="Miyauchi S."/>
            <person name="Poulain J."/>
            <person name="Riccioni C."/>
            <person name="Rubini A."/>
            <person name="Sitrit Y."/>
            <person name="Splivallo R."/>
            <person name="Traeger S."/>
            <person name="Wang M."/>
            <person name="Zifcakova L."/>
            <person name="Wipf D."/>
            <person name="Zambonelli A."/>
            <person name="Paolocci F."/>
            <person name="Nowrousian M."/>
            <person name="Ottonello S."/>
            <person name="Baldrian P."/>
            <person name="Spatafora J.W."/>
            <person name="Henrissat B."/>
            <person name="Nagy L.G."/>
            <person name="Aury J.M."/>
            <person name="Wincker P."/>
            <person name="Grigoriev I.V."/>
            <person name="Bonfante P."/>
            <person name="Martin F.M."/>
        </authorList>
    </citation>
    <scope>NUCLEOTIDE SEQUENCE [LARGE SCALE GENOMIC DNA]</scope>
    <source>
        <strain evidence="6 7">CCBAS932</strain>
    </source>
</reference>
<proteinExistence type="predicted"/>
<dbReference type="GO" id="GO:0005783">
    <property type="term" value="C:endoplasmic reticulum"/>
    <property type="evidence" value="ECO:0007669"/>
    <property type="project" value="TreeGrafter"/>
</dbReference>
<dbReference type="SUPFAM" id="SSF161084">
    <property type="entry name" value="MAPEG domain-like"/>
    <property type="match status" value="1"/>
</dbReference>
<keyword evidence="7" id="KW-1185">Reference proteome</keyword>
<evidence type="ECO:0000313" key="7">
    <source>
        <dbReference type="Proteomes" id="UP000277580"/>
    </source>
</evidence>
<dbReference type="EMBL" id="ML119128">
    <property type="protein sequence ID" value="RPB12584.1"/>
    <property type="molecule type" value="Genomic_DNA"/>
</dbReference>
<evidence type="ECO:0000256" key="4">
    <source>
        <dbReference type="ARBA" id="ARBA00023136"/>
    </source>
</evidence>